<dbReference type="Gene3D" id="1.10.3910.10">
    <property type="entry name" value="SP0561-like"/>
    <property type="match status" value="1"/>
</dbReference>
<evidence type="ECO:0000313" key="9">
    <source>
        <dbReference type="Proteomes" id="UP000248806"/>
    </source>
</evidence>
<keyword evidence="1 6" id="KW-0479">Metal-binding</keyword>
<dbReference type="InterPro" id="IPR019591">
    <property type="entry name" value="Mrp/NBP35_ATP-bd"/>
</dbReference>
<dbReference type="GO" id="GO:0005524">
    <property type="term" value="F:ATP binding"/>
    <property type="evidence" value="ECO:0007669"/>
    <property type="project" value="UniProtKB-UniRule"/>
</dbReference>
<dbReference type="Proteomes" id="UP000248806">
    <property type="component" value="Unassembled WGS sequence"/>
</dbReference>
<dbReference type="HAMAP" id="MF_02040">
    <property type="entry name" value="Mrp_NBP35"/>
    <property type="match status" value="1"/>
</dbReference>
<dbReference type="GO" id="GO:0051539">
    <property type="term" value="F:4 iron, 4 sulfur cluster binding"/>
    <property type="evidence" value="ECO:0007669"/>
    <property type="project" value="TreeGrafter"/>
</dbReference>
<dbReference type="InterPro" id="IPR038062">
    <property type="entry name" value="ScdA-like_N_sf"/>
</dbReference>
<keyword evidence="2 6" id="KW-0547">Nucleotide-binding</keyword>
<organism evidence="8 9">
    <name type="scientific">Thermosporothrix hazakensis</name>
    <dbReference type="NCBI Taxonomy" id="644383"/>
    <lineage>
        <taxon>Bacteria</taxon>
        <taxon>Bacillati</taxon>
        <taxon>Chloroflexota</taxon>
        <taxon>Ktedonobacteria</taxon>
        <taxon>Ktedonobacterales</taxon>
        <taxon>Thermosporotrichaceae</taxon>
        <taxon>Thermosporothrix</taxon>
    </lineage>
</organism>
<dbReference type="SUPFAM" id="SSF140683">
    <property type="entry name" value="SP0561-like"/>
    <property type="match status" value="1"/>
</dbReference>
<dbReference type="PANTHER" id="PTHR42961">
    <property type="entry name" value="IRON-SULFUR PROTEIN NUBPL"/>
    <property type="match status" value="1"/>
</dbReference>
<sequence>MPETLQTITPDMVIHDVVTKYPATVKIFHGHGLPCTACSVGARESIAGGARTHRFSPEKLDLLVKDLNAVIKGEPVSVAPKKAPVGRGIPINVLGGGDANRPIKQVIAIMSGKGGVGKSLVTGLLAVSLRRQGQRVGILDGDITGPSIARMFGTTGHPTKTANGGIEPLKSKGGVKVMSMNMFLENESDPVVWRGPMVSSAIKQFYSDVDWGQLDYLLVDLPPGTSDAPMTVMQALPVDGVVIVSSPQMLATMVVMKCVHMVRHLKGTIVGVVENMSYFETPNNERYEIFGPSNATELVSVTGAPLLGQLPIDPALTSLCDSGRVEEYYSEAYEALAANFVNTLKIKR</sequence>
<comment type="similarity">
    <text evidence="6">Belongs to the Mrp/NBP35 ATP-binding proteins family.</text>
</comment>
<dbReference type="GO" id="GO:0016226">
    <property type="term" value="P:iron-sulfur cluster assembly"/>
    <property type="evidence" value="ECO:0007669"/>
    <property type="project" value="InterPro"/>
</dbReference>
<proteinExistence type="inferred from homology"/>
<dbReference type="GO" id="GO:0016887">
    <property type="term" value="F:ATP hydrolysis activity"/>
    <property type="evidence" value="ECO:0007669"/>
    <property type="project" value="UniProtKB-UniRule"/>
</dbReference>
<reference evidence="8 9" key="1">
    <citation type="submission" date="2018-06" db="EMBL/GenBank/DDBJ databases">
        <title>Genomic Encyclopedia of Archaeal and Bacterial Type Strains, Phase II (KMG-II): from individual species to whole genera.</title>
        <authorList>
            <person name="Goeker M."/>
        </authorList>
    </citation>
    <scope>NUCLEOTIDE SEQUENCE [LARGE SCALE GENOMIC DNA]</scope>
    <source>
        <strain evidence="8 9">ATCC BAA-1881</strain>
    </source>
</reference>
<dbReference type="OrthoDB" id="9809679at2"/>
<keyword evidence="3 6" id="KW-0067">ATP-binding</keyword>
<dbReference type="Pfam" id="PF10609">
    <property type="entry name" value="ParA"/>
    <property type="match status" value="1"/>
</dbReference>
<keyword evidence="4 6" id="KW-0408">Iron</keyword>
<dbReference type="FunFam" id="3.40.50.300:FF:001119">
    <property type="entry name" value="Iron-sulfur cluster carrier protein"/>
    <property type="match status" value="1"/>
</dbReference>
<evidence type="ECO:0000256" key="4">
    <source>
        <dbReference type="ARBA" id="ARBA00023004"/>
    </source>
</evidence>
<evidence type="ECO:0000256" key="1">
    <source>
        <dbReference type="ARBA" id="ARBA00022723"/>
    </source>
</evidence>
<feature type="binding site" evidence="6">
    <location>
        <begin position="112"/>
        <end position="119"/>
    </location>
    <ligand>
        <name>ATP</name>
        <dbReference type="ChEBI" id="CHEBI:30616"/>
    </ligand>
</feature>
<evidence type="ECO:0000313" key="8">
    <source>
        <dbReference type="EMBL" id="PZW32860.1"/>
    </source>
</evidence>
<feature type="domain" description="DUF1858" evidence="7">
    <location>
        <begin position="8"/>
        <end position="60"/>
    </location>
</feature>
<dbReference type="InterPro" id="IPR015077">
    <property type="entry name" value="DUF1858"/>
</dbReference>
<keyword evidence="6" id="KW-0378">Hydrolase</keyword>
<dbReference type="GO" id="GO:0140663">
    <property type="term" value="F:ATP-dependent FeS chaperone activity"/>
    <property type="evidence" value="ECO:0007669"/>
    <property type="project" value="InterPro"/>
</dbReference>
<dbReference type="InterPro" id="IPR027417">
    <property type="entry name" value="P-loop_NTPase"/>
</dbReference>
<dbReference type="GO" id="GO:0046872">
    <property type="term" value="F:metal ion binding"/>
    <property type="evidence" value="ECO:0007669"/>
    <property type="project" value="UniProtKB-KW"/>
</dbReference>
<evidence type="ECO:0000256" key="2">
    <source>
        <dbReference type="ARBA" id="ARBA00022741"/>
    </source>
</evidence>
<protein>
    <recommendedName>
        <fullName evidence="6">Iron-sulfur cluster carrier protein</fullName>
    </recommendedName>
</protein>
<dbReference type="PANTHER" id="PTHR42961:SF2">
    <property type="entry name" value="IRON-SULFUR PROTEIN NUBPL"/>
    <property type="match status" value="1"/>
</dbReference>
<dbReference type="CDD" id="cd02037">
    <property type="entry name" value="Mrp_NBP35"/>
    <property type="match status" value="1"/>
</dbReference>
<dbReference type="Gene3D" id="3.40.50.300">
    <property type="entry name" value="P-loop containing nucleotide triphosphate hydrolases"/>
    <property type="match status" value="1"/>
</dbReference>
<name>A0A326U9Z4_THEHA</name>
<dbReference type="InterPro" id="IPR044304">
    <property type="entry name" value="NUBPL-like"/>
</dbReference>
<comment type="function">
    <text evidence="6">Binds and transfers iron-sulfur (Fe-S) clusters to target apoproteins. Can hydrolyze ATP.</text>
</comment>
<evidence type="ECO:0000256" key="3">
    <source>
        <dbReference type="ARBA" id="ARBA00022840"/>
    </source>
</evidence>
<evidence type="ECO:0000256" key="5">
    <source>
        <dbReference type="ARBA" id="ARBA00023014"/>
    </source>
</evidence>
<comment type="subunit">
    <text evidence="6">Homodimer.</text>
</comment>
<dbReference type="PROSITE" id="PS01215">
    <property type="entry name" value="MRP"/>
    <property type="match status" value="1"/>
</dbReference>
<dbReference type="SUPFAM" id="SSF52540">
    <property type="entry name" value="P-loop containing nucleoside triphosphate hydrolases"/>
    <property type="match status" value="1"/>
</dbReference>
<evidence type="ECO:0000256" key="6">
    <source>
        <dbReference type="HAMAP-Rule" id="MF_02040"/>
    </source>
</evidence>
<dbReference type="InterPro" id="IPR033756">
    <property type="entry name" value="YlxH/NBP35"/>
</dbReference>
<dbReference type="AlphaFoldDB" id="A0A326U9Z4"/>
<comment type="caution">
    <text evidence="8">The sequence shown here is derived from an EMBL/GenBank/DDBJ whole genome shotgun (WGS) entry which is preliminary data.</text>
</comment>
<evidence type="ECO:0000259" key="7">
    <source>
        <dbReference type="Pfam" id="PF08984"/>
    </source>
</evidence>
<dbReference type="NCBIfam" id="TIGR03980">
    <property type="entry name" value="prismane_assoc"/>
    <property type="match status" value="1"/>
</dbReference>
<keyword evidence="9" id="KW-1185">Reference proteome</keyword>
<accession>A0A326U9Z4</accession>
<gene>
    <name evidence="8" type="ORF">EI42_01403</name>
</gene>
<dbReference type="InterPro" id="IPR023883">
    <property type="entry name" value="CHP03980_redox-disulphide"/>
</dbReference>
<dbReference type="RefSeq" id="WP_111320236.1">
    <property type="nucleotide sequence ID" value="NZ_BIFX01000001.1"/>
</dbReference>
<dbReference type="Pfam" id="PF08984">
    <property type="entry name" value="DUF1858"/>
    <property type="match status" value="1"/>
</dbReference>
<keyword evidence="5 6" id="KW-0411">Iron-sulfur</keyword>
<dbReference type="EMBL" id="QKUF01000003">
    <property type="protein sequence ID" value="PZW32860.1"/>
    <property type="molecule type" value="Genomic_DNA"/>
</dbReference>
<dbReference type="InterPro" id="IPR000808">
    <property type="entry name" value="Mrp-like_CS"/>
</dbReference>